<dbReference type="EMBL" id="JAZHGC010000077">
    <property type="protein sequence ID" value="MEM5292220.1"/>
    <property type="molecule type" value="Genomic_DNA"/>
</dbReference>
<evidence type="ECO:0000313" key="2">
    <source>
        <dbReference type="Proteomes" id="UP001494588"/>
    </source>
</evidence>
<accession>A0ABU9QRX7</accession>
<name>A0ABU9QRX7_9BURK</name>
<keyword evidence="2" id="KW-1185">Reference proteome</keyword>
<gene>
    <name evidence="1" type="ORF">V4C55_41745</name>
</gene>
<dbReference type="Proteomes" id="UP001494588">
    <property type="component" value="Unassembled WGS sequence"/>
</dbReference>
<comment type="caution">
    <text evidence="1">The sequence shown here is derived from an EMBL/GenBank/DDBJ whole genome shotgun (WGS) entry which is preliminary data.</text>
</comment>
<sequence length="110" mass="12730">MFQYHEPESRRLFEQGVIEDYESTTGVFITANSAEEALIWCNAIAQEVLWHCNDDRSLDWKQSGYSCWIESDLETSSWGHCLGFFQHVLVGEMPNVDAMGTDAYVSWQKR</sequence>
<evidence type="ECO:0008006" key="3">
    <source>
        <dbReference type="Google" id="ProtNLM"/>
    </source>
</evidence>
<organism evidence="1 2">
    <name type="scientific">Paraburkholderia sabiae</name>
    <dbReference type="NCBI Taxonomy" id="273251"/>
    <lineage>
        <taxon>Bacteria</taxon>
        <taxon>Pseudomonadati</taxon>
        <taxon>Pseudomonadota</taxon>
        <taxon>Betaproteobacteria</taxon>
        <taxon>Burkholderiales</taxon>
        <taxon>Burkholderiaceae</taxon>
        <taxon>Paraburkholderia</taxon>
    </lineage>
</organism>
<reference evidence="1 2" key="1">
    <citation type="submission" date="2024-01" db="EMBL/GenBank/DDBJ databases">
        <title>The diversity of rhizobia nodulating Mimosa spp. in eleven states of Brazil covering several biomes is determined by host plant, location, and edaphic factors.</title>
        <authorList>
            <person name="Rouws L."/>
            <person name="Barauna A."/>
            <person name="Beukes C."/>
            <person name="De Faria S.M."/>
            <person name="Gross E."/>
            <person name="Dos Reis Junior F.B."/>
            <person name="Simon M."/>
            <person name="Maluk M."/>
            <person name="Odee D.W."/>
            <person name="Kenicer G."/>
            <person name="Young J.P.W."/>
            <person name="Reis V.M."/>
            <person name="Zilli J."/>
            <person name="James E.K."/>
        </authorList>
    </citation>
    <scope>NUCLEOTIDE SEQUENCE [LARGE SCALE GENOMIC DNA]</scope>
    <source>
        <strain evidence="1 2">JPY77</strain>
    </source>
</reference>
<protein>
    <recommendedName>
        <fullName evidence="3">Integron gene cassette protein</fullName>
    </recommendedName>
</protein>
<proteinExistence type="predicted"/>
<evidence type="ECO:0000313" key="1">
    <source>
        <dbReference type="EMBL" id="MEM5292220.1"/>
    </source>
</evidence>
<dbReference type="RefSeq" id="WP_290468215.1">
    <property type="nucleotide sequence ID" value="NZ_CP125295.1"/>
</dbReference>